<organism evidence="1 2">
    <name type="scientific">Thiomicrorhabdus sediminis</name>
    <dbReference type="NCBI Taxonomy" id="2580412"/>
    <lineage>
        <taxon>Bacteria</taxon>
        <taxon>Pseudomonadati</taxon>
        <taxon>Pseudomonadota</taxon>
        <taxon>Gammaproteobacteria</taxon>
        <taxon>Thiotrichales</taxon>
        <taxon>Piscirickettsiaceae</taxon>
        <taxon>Thiomicrorhabdus</taxon>
    </lineage>
</organism>
<reference evidence="1 2" key="1">
    <citation type="submission" date="2019-05" db="EMBL/GenBank/DDBJ databases">
        <title>Thiomicrorhabdus sediminis sp. nov, a novel sulfur-oxidizing bacterium isolated from coastal sediment.</title>
        <authorList>
            <person name="Liu X."/>
        </authorList>
    </citation>
    <scope>NUCLEOTIDE SEQUENCE [LARGE SCALE GENOMIC DNA]</scope>
    <source>
        <strain evidence="1 2">G1</strain>
    </source>
</reference>
<dbReference type="AlphaFoldDB" id="A0A4P9K7W8"/>
<dbReference type="RefSeq" id="WP_138565705.1">
    <property type="nucleotide sequence ID" value="NZ_CP040602.1"/>
</dbReference>
<dbReference type="Proteomes" id="UP000304864">
    <property type="component" value="Chromosome"/>
</dbReference>
<keyword evidence="2" id="KW-1185">Reference proteome</keyword>
<name>A0A4P9K7W8_9GAMM</name>
<dbReference type="OrthoDB" id="8481046at2"/>
<protein>
    <submittedName>
        <fullName evidence="1">Uncharacterized protein</fullName>
    </submittedName>
</protein>
<proteinExistence type="predicted"/>
<dbReference type="EMBL" id="CP040602">
    <property type="protein sequence ID" value="QCU91031.1"/>
    <property type="molecule type" value="Genomic_DNA"/>
</dbReference>
<sequence length="168" mass="19335">MSNKINQIQASYNPSEDRILLKIKTDNNQEYLAWITRRFMKLLLPILHGKHPTNGKNLFDSATNEMQQMEKQQSQMLGDYQSAYETPDNPQYPLGEIPILLVKITFKDIQGENGKLIFEPEQGPGVVLPYRADLLGPLIKVFAQAMETAQWNMEMEEIWQIPAETVLQ</sequence>
<dbReference type="KEGG" id="thig:FE785_10570"/>
<evidence type="ECO:0000313" key="1">
    <source>
        <dbReference type="EMBL" id="QCU91031.1"/>
    </source>
</evidence>
<evidence type="ECO:0000313" key="2">
    <source>
        <dbReference type="Proteomes" id="UP000304864"/>
    </source>
</evidence>
<gene>
    <name evidence="1" type="ORF">FE785_10570</name>
</gene>
<accession>A0A4P9K7W8</accession>